<evidence type="ECO:0000313" key="2">
    <source>
        <dbReference type="Proteomes" id="UP000247702"/>
    </source>
</evidence>
<reference evidence="1 2" key="1">
    <citation type="submission" date="2017-11" db="EMBL/GenBank/DDBJ databases">
        <title>The genome of Rhizophagus clarus HR1 reveals common genetic basis of auxotrophy among arbuscular mycorrhizal fungi.</title>
        <authorList>
            <person name="Kobayashi Y."/>
        </authorList>
    </citation>
    <scope>NUCLEOTIDE SEQUENCE [LARGE SCALE GENOMIC DNA]</scope>
    <source>
        <strain evidence="1 2">HR1</strain>
    </source>
</reference>
<dbReference type="Proteomes" id="UP000247702">
    <property type="component" value="Unassembled WGS sequence"/>
</dbReference>
<proteinExistence type="predicted"/>
<name>A0A2Z6SN29_9GLOM</name>
<dbReference type="AlphaFoldDB" id="A0A2Z6SN29"/>
<accession>A0A2Z6SN29</accession>
<evidence type="ECO:0000313" key="1">
    <source>
        <dbReference type="EMBL" id="GBC08559.1"/>
    </source>
</evidence>
<protein>
    <submittedName>
        <fullName evidence="1">Uncharacterized protein</fullName>
    </submittedName>
</protein>
<gene>
    <name evidence="1" type="ORF">RclHR1_08210004</name>
</gene>
<keyword evidence="2" id="KW-1185">Reference proteome</keyword>
<dbReference type="EMBL" id="BEXD01004228">
    <property type="protein sequence ID" value="GBC08559.1"/>
    <property type="molecule type" value="Genomic_DNA"/>
</dbReference>
<organism evidence="1 2">
    <name type="scientific">Rhizophagus clarus</name>
    <dbReference type="NCBI Taxonomy" id="94130"/>
    <lineage>
        <taxon>Eukaryota</taxon>
        <taxon>Fungi</taxon>
        <taxon>Fungi incertae sedis</taxon>
        <taxon>Mucoromycota</taxon>
        <taxon>Glomeromycotina</taxon>
        <taxon>Glomeromycetes</taxon>
        <taxon>Glomerales</taxon>
        <taxon>Glomeraceae</taxon>
        <taxon>Rhizophagus</taxon>
    </lineage>
</organism>
<sequence length="81" mass="9768">MNVMIDQFVNIYRSLGPDFKPAHVYPISFPQYKCNLDKHECDYSENSYIIHAVSRMVDPIFNYYKWKLKHSWEEVFNSSQN</sequence>
<comment type="caution">
    <text evidence="1">The sequence shown here is derived from an EMBL/GenBank/DDBJ whole genome shotgun (WGS) entry which is preliminary data.</text>
</comment>